<organism evidence="1">
    <name type="scientific">Amphimedon queenslandica</name>
    <name type="common">Sponge</name>
    <dbReference type="NCBI Taxonomy" id="400682"/>
    <lineage>
        <taxon>Eukaryota</taxon>
        <taxon>Metazoa</taxon>
        <taxon>Porifera</taxon>
        <taxon>Demospongiae</taxon>
        <taxon>Heteroscleromorpha</taxon>
        <taxon>Haplosclerida</taxon>
        <taxon>Niphatidae</taxon>
        <taxon>Amphimedon</taxon>
    </lineage>
</organism>
<accession>A0A1X7TXE5</accession>
<dbReference type="EnsemblMetazoa" id="Aqu2.1.20136_001">
    <property type="protein sequence ID" value="Aqu2.1.20136_001"/>
    <property type="gene ID" value="Aqu2.1.20136"/>
</dbReference>
<dbReference type="AlphaFoldDB" id="A0A1X7TXE5"/>
<dbReference type="InParanoid" id="A0A1X7TXE5"/>
<proteinExistence type="predicted"/>
<protein>
    <submittedName>
        <fullName evidence="1">Uncharacterized protein</fullName>
    </submittedName>
</protein>
<dbReference type="OMA" id="CMASSEM"/>
<sequence length="202" mass="23516">MSVITTEKGQKLQEEIKEAYKWKDMFPTTNEEFMSLMSQLFIKCQEYTTALSSLDTQEAQEEADAIVNELIAVRNHWGPNLFPPRINALARESMTLSLCGKDYRIDSAQYFEPVPYYEGGGNAPGELMKLFRFSVYDVSTNEIILRYFLERSNIMKLYHVLCFALPGSRGQIQPYGEICPSYWQMRRDVIENMNRRFGKNEN</sequence>
<name>A0A1X7TXE5_AMPQE</name>
<dbReference type="eggNOG" id="ENOG502SY63">
    <property type="taxonomic scope" value="Eukaryota"/>
</dbReference>
<evidence type="ECO:0000313" key="1">
    <source>
        <dbReference type="EnsemblMetazoa" id="Aqu2.1.20136_001"/>
    </source>
</evidence>
<reference evidence="1" key="1">
    <citation type="submission" date="2017-05" db="UniProtKB">
        <authorList>
            <consortium name="EnsemblMetazoa"/>
        </authorList>
    </citation>
    <scope>IDENTIFICATION</scope>
</reference>